<feature type="transmembrane region" description="Helical" evidence="1">
    <location>
        <begin position="200"/>
        <end position="218"/>
    </location>
</feature>
<feature type="chain" id="PRO_5021489607" description="Integral membrane protein" evidence="2">
    <location>
        <begin position="16"/>
        <end position="413"/>
    </location>
</feature>
<dbReference type="AlphaFoldDB" id="A0A4Y7PQ80"/>
<protein>
    <recommendedName>
        <fullName evidence="5">Integral membrane protein</fullName>
    </recommendedName>
</protein>
<dbReference type="STRING" id="50990.A0A4Y7PQ80"/>
<dbReference type="PANTHER" id="PTHR35043:SF7">
    <property type="entry name" value="TRANSCRIPTION FACTOR DOMAIN-CONTAINING PROTEIN"/>
    <property type="match status" value="1"/>
</dbReference>
<keyword evidence="4" id="KW-1185">Reference proteome</keyword>
<dbReference type="VEuPathDB" id="FungiDB:BD410DRAFT_731070"/>
<feature type="transmembrane region" description="Helical" evidence="1">
    <location>
        <begin position="39"/>
        <end position="58"/>
    </location>
</feature>
<evidence type="ECO:0000256" key="1">
    <source>
        <dbReference type="SAM" id="Phobius"/>
    </source>
</evidence>
<keyword evidence="2" id="KW-0732">Signal</keyword>
<evidence type="ECO:0008006" key="5">
    <source>
        <dbReference type="Google" id="ProtNLM"/>
    </source>
</evidence>
<accession>A0A4Y7PQ80</accession>
<feature type="transmembrane region" description="Helical" evidence="1">
    <location>
        <begin position="79"/>
        <end position="95"/>
    </location>
</feature>
<keyword evidence="1" id="KW-0812">Transmembrane</keyword>
<dbReference type="EMBL" id="ML170237">
    <property type="protein sequence ID" value="TDL16670.1"/>
    <property type="molecule type" value="Genomic_DNA"/>
</dbReference>
<feature type="transmembrane region" description="Helical" evidence="1">
    <location>
        <begin position="297"/>
        <end position="321"/>
    </location>
</feature>
<feature type="signal peptide" evidence="2">
    <location>
        <begin position="1"/>
        <end position="15"/>
    </location>
</feature>
<feature type="transmembrane region" description="Helical" evidence="1">
    <location>
        <begin position="170"/>
        <end position="188"/>
    </location>
</feature>
<dbReference type="OrthoDB" id="9451547at2759"/>
<keyword evidence="1" id="KW-0472">Membrane</keyword>
<organism evidence="3 4">
    <name type="scientific">Rickenella mellea</name>
    <dbReference type="NCBI Taxonomy" id="50990"/>
    <lineage>
        <taxon>Eukaryota</taxon>
        <taxon>Fungi</taxon>
        <taxon>Dikarya</taxon>
        <taxon>Basidiomycota</taxon>
        <taxon>Agaricomycotina</taxon>
        <taxon>Agaricomycetes</taxon>
        <taxon>Hymenochaetales</taxon>
        <taxon>Rickenellaceae</taxon>
        <taxon>Rickenella</taxon>
    </lineage>
</organism>
<evidence type="ECO:0000313" key="4">
    <source>
        <dbReference type="Proteomes" id="UP000294933"/>
    </source>
</evidence>
<gene>
    <name evidence="3" type="ORF">BD410DRAFT_731070</name>
</gene>
<evidence type="ECO:0000313" key="3">
    <source>
        <dbReference type="EMBL" id="TDL16670.1"/>
    </source>
</evidence>
<dbReference type="Proteomes" id="UP000294933">
    <property type="component" value="Unassembled WGS sequence"/>
</dbReference>
<feature type="transmembrane region" description="Helical" evidence="1">
    <location>
        <begin position="369"/>
        <end position="393"/>
    </location>
</feature>
<name>A0A4Y7PQ80_9AGAM</name>
<keyword evidence="1" id="KW-1133">Transmembrane helix</keyword>
<feature type="transmembrane region" description="Helical" evidence="1">
    <location>
        <begin position="333"/>
        <end position="357"/>
    </location>
</feature>
<sequence length="413" mass="46159">MTIPILYLLSRGVSASSSTANITTTIPSTCDDVNTCRTLTSLVWSCLATITTCTWLAIHPNVPDRDDPNWLKFLRKFKILIFALIAPEMMVLWAMRQRINARKIANRFQAMGWTETHGYFMLMGGFLLEDEKGCVRTLTADDLENLSLEDKVAFPDITKDEIEDRGKDNAFARVLVLIQTIWFAIQCFARLVHHLPITELELTTLGYVVINLGVRWLWWNKPLDVGCPVTVHIGTIATEDKSTMRHQIIPSNGPPDRKLIPLSLYDALIGFGGFPLTSEATRVPTFYSGSLTASHTAIAGMTSALFGTVFGAIHFIAWMYPFPSSVWQRSWRYCSSGITATTLFFFIVNLGDLVLGLSVATRKDQGFNAIIFIAFCFIFLYRIGLIVAAFVCLKSLPSGALRTVSWNDLIPHV</sequence>
<dbReference type="PANTHER" id="PTHR35043">
    <property type="entry name" value="TRANSCRIPTION FACTOR DOMAIN-CONTAINING PROTEIN"/>
    <property type="match status" value="1"/>
</dbReference>
<reference evidence="3 4" key="1">
    <citation type="submission" date="2018-06" db="EMBL/GenBank/DDBJ databases">
        <title>A transcriptomic atlas of mushroom development highlights an independent origin of complex multicellularity.</title>
        <authorList>
            <consortium name="DOE Joint Genome Institute"/>
            <person name="Krizsan K."/>
            <person name="Almasi E."/>
            <person name="Merenyi Z."/>
            <person name="Sahu N."/>
            <person name="Viragh M."/>
            <person name="Koszo T."/>
            <person name="Mondo S."/>
            <person name="Kiss B."/>
            <person name="Balint B."/>
            <person name="Kues U."/>
            <person name="Barry K."/>
            <person name="Hegedus J.C."/>
            <person name="Henrissat B."/>
            <person name="Johnson J."/>
            <person name="Lipzen A."/>
            <person name="Ohm R."/>
            <person name="Nagy I."/>
            <person name="Pangilinan J."/>
            <person name="Yan J."/>
            <person name="Xiong Y."/>
            <person name="Grigoriev I.V."/>
            <person name="Hibbett D.S."/>
            <person name="Nagy L.G."/>
        </authorList>
    </citation>
    <scope>NUCLEOTIDE SEQUENCE [LARGE SCALE GENOMIC DNA]</scope>
    <source>
        <strain evidence="3 4">SZMC22713</strain>
    </source>
</reference>
<proteinExistence type="predicted"/>
<evidence type="ECO:0000256" key="2">
    <source>
        <dbReference type="SAM" id="SignalP"/>
    </source>
</evidence>